<dbReference type="EMBL" id="LS974202">
    <property type="protein sequence ID" value="SSC13141.1"/>
    <property type="molecule type" value="Genomic_DNA"/>
</dbReference>
<proteinExistence type="predicted"/>
<evidence type="ECO:0000313" key="2">
    <source>
        <dbReference type="Proteomes" id="UP000250796"/>
    </source>
</evidence>
<reference evidence="1 2" key="1">
    <citation type="submission" date="2017-01" db="EMBL/GenBank/DDBJ databases">
        <authorList>
            <person name="Erauso G."/>
        </authorList>
    </citation>
    <scope>NUCLEOTIDE SEQUENCE [LARGE SCALE GENOMIC DNA]</scope>
    <source>
        <strain evidence="1">MESINF1</strain>
    </source>
</reference>
<dbReference type="AlphaFoldDB" id="A0A7Z7LG73"/>
<organism evidence="1 2">
    <name type="scientific">Mesotoga infera</name>
    <dbReference type="NCBI Taxonomy" id="1236046"/>
    <lineage>
        <taxon>Bacteria</taxon>
        <taxon>Thermotogati</taxon>
        <taxon>Thermotogota</taxon>
        <taxon>Thermotogae</taxon>
        <taxon>Kosmotogales</taxon>
        <taxon>Kosmotogaceae</taxon>
        <taxon>Mesotoga</taxon>
    </lineage>
</organism>
<name>A0A7Z7LG73_9BACT</name>
<sequence>MKVSTDKRIRLMSTAMMLTELPELELRKPHAHHFLYEGTMRHLAGRKRPELLNSLLKDGTAYYFLFTYAVNLSWPDLEPRSFPDYLYRYEPTLCTSELHLELRKLLASADLESLWESQKTGWEKLERDASTALENNRIEELLKDFFGDHERSLFFFPNPLFPELASLGAADKRCLYCIARYPGRSSQKWPYEPGVTLPDEKFGSFSDHPVWSRIVAFHEFCHPLIDPLITAKPELVEALRTSPFSCGVLSAFMDRYPSWEDMLAEFLIYAMTYAYLFHEFGEETAEIFHRTMEERSGFSGVRPMGEPLLRYLEEKKDGEYTNLFDYLPVMFNL</sequence>
<dbReference type="RefSeq" id="WP_169699318.1">
    <property type="nucleotide sequence ID" value="NZ_LS974202.1"/>
</dbReference>
<dbReference type="KEGG" id="minf:MESINF_1697"/>
<evidence type="ECO:0008006" key="3">
    <source>
        <dbReference type="Google" id="ProtNLM"/>
    </source>
</evidence>
<evidence type="ECO:0000313" key="1">
    <source>
        <dbReference type="EMBL" id="SSC13141.1"/>
    </source>
</evidence>
<dbReference type="Proteomes" id="UP000250796">
    <property type="component" value="Chromosome MESINF"/>
</dbReference>
<gene>
    <name evidence="1" type="ORF">MESINF_1697</name>
</gene>
<keyword evidence="2" id="KW-1185">Reference proteome</keyword>
<accession>A0A7Z7LG73</accession>
<protein>
    <recommendedName>
        <fullName evidence="3">DUF4932 domain-containing protein</fullName>
    </recommendedName>
</protein>